<organism evidence="1 2">
    <name type="scientific">Colocasia esculenta</name>
    <name type="common">Wild taro</name>
    <name type="synonym">Arum esculentum</name>
    <dbReference type="NCBI Taxonomy" id="4460"/>
    <lineage>
        <taxon>Eukaryota</taxon>
        <taxon>Viridiplantae</taxon>
        <taxon>Streptophyta</taxon>
        <taxon>Embryophyta</taxon>
        <taxon>Tracheophyta</taxon>
        <taxon>Spermatophyta</taxon>
        <taxon>Magnoliopsida</taxon>
        <taxon>Liliopsida</taxon>
        <taxon>Araceae</taxon>
        <taxon>Aroideae</taxon>
        <taxon>Colocasieae</taxon>
        <taxon>Colocasia</taxon>
    </lineage>
</organism>
<accession>A0A843W1Q9</accession>
<dbReference type="AlphaFoldDB" id="A0A843W1Q9"/>
<gene>
    <name evidence="1" type="ORF">Taro_037849</name>
</gene>
<sequence>MFHNRHPVQSRAVALYLGASACFSPAFSGSVTRLVTMLTVGLVGVQGSRNLGLPFLVRPSSDVERLLLAICGLA</sequence>
<evidence type="ECO:0000313" key="1">
    <source>
        <dbReference type="EMBL" id="MQM05043.1"/>
    </source>
</evidence>
<reference evidence="1" key="1">
    <citation type="submission" date="2017-07" db="EMBL/GenBank/DDBJ databases">
        <title>Taro Niue Genome Assembly and Annotation.</title>
        <authorList>
            <person name="Atibalentja N."/>
            <person name="Keating K."/>
            <person name="Fields C.J."/>
        </authorList>
    </citation>
    <scope>NUCLEOTIDE SEQUENCE</scope>
    <source>
        <strain evidence="1">Niue_2</strain>
        <tissue evidence="1">Leaf</tissue>
    </source>
</reference>
<keyword evidence="2" id="KW-1185">Reference proteome</keyword>
<name>A0A843W1Q9_COLES</name>
<dbReference type="EMBL" id="NMUH01003335">
    <property type="protein sequence ID" value="MQM05043.1"/>
    <property type="molecule type" value="Genomic_DNA"/>
</dbReference>
<protein>
    <submittedName>
        <fullName evidence="1">Uncharacterized protein</fullName>
    </submittedName>
</protein>
<dbReference type="Proteomes" id="UP000652761">
    <property type="component" value="Unassembled WGS sequence"/>
</dbReference>
<proteinExistence type="predicted"/>
<comment type="caution">
    <text evidence="1">The sequence shown here is derived from an EMBL/GenBank/DDBJ whole genome shotgun (WGS) entry which is preliminary data.</text>
</comment>
<dbReference type="PROSITE" id="PS51257">
    <property type="entry name" value="PROKAR_LIPOPROTEIN"/>
    <property type="match status" value="1"/>
</dbReference>
<evidence type="ECO:0000313" key="2">
    <source>
        <dbReference type="Proteomes" id="UP000652761"/>
    </source>
</evidence>